<name>A0A345IHY0_9DEIO</name>
<sequence>MMSPALFSVLALLGTPTPAPVTLGAQAGQTATLRMDLALRDTLLSREAPNLLTLQTPWGQVQTRPSGTAHRDPAYAGYFGQVRPMTLKVKVPAQVRAGRYAAQLTADLFVCDTADKLCTRRTLKLPVQLQVGKVARPGTLTLKDEHLRPARLRRGLTGN</sequence>
<evidence type="ECO:0008006" key="3">
    <source>
        <dbReference type="Google" id="ProtNLM"/>
    </source>
</evidence>
<dbReference type="Proteomes" id="UP000253744">
    <property type="component" value="Chromosome"/>
</dbReference>
<reference evidence="1 2" key="1">
    <citation type="submission" date="2018-07" db="EMBL/GenBank/DDBJ databases">
        <title>Complete Genome and Methylome Analysis of Deinococcus wulumuqiensis NEB 479.</title>
        <authorList>
            <person name="Fomenkov A."/>
            <person name="Luyten Y."/>
            <person name="Vincze T."/>
            <person name="Anton B.P."/>
            <person name="Clark T."/>
            <person name="Roberts R.J."/>
            <person name="Morgan R.D."/>
        </authorList>
    </citation>
    <scope>NUCLEOTIDE SEQUENCE [LARGE SCALE GENOMIC DNA]</scope>
    <source>
        <strain evidence="1 2">NEB 479</strain>
    </source>
</reference>
<proteinExistence type="predicted"/>
<evidence type="ECO:0000313" key="2">
    <source>
        <dbReference type="Proteomes" id="UP000253744"/>
    </source>
</evidence>
<gene>
    <name evidence="1" type="ORF">DVJ83_09290</name>
</gene>
<organism evidence="1 2">
    <name type="scientific">Deinococcus wulumuqiensis</name>
    <dbReference type="NCBI Taxonomy" id="980427"/>
    <lineage>
        <taxon>Bacteria</taxon>
        <taxon>Thermotogati</taxon>
        <taxon>Deinococcota</taxon>
        <taxon>Deinococci</taxon>
        <taxon>Deinococcales</taxon>
        <taxon>Deinococcaceae</taxon>
        <taxon>Deinococcus</taxon>
    </lineage>
</organism>
<dbReference type="KEGG" id="dwu:DVJ83_09290"/>
<dbReference type="STRING" id="1288484.GCA_000348665_01710"/>
<dbReference type="EMBL" id="CP031158">
    <property type="protein sequence ID" value="AXG99302.1"/>
    <property type="molecule type" value="Genomic_DNA"/>
</dbReference>
<protein>
    <recommendedName>
        <fullName evidence="3">Thiol:disulfide interchange protein DsbD N-terminal domain-containing protein</fullName>
    </recommendedName>
</protein>
<evidence type="ECO:0000313" key="1">
    <source>
        <dbReference type="EMBL" id="AXG99302.1"/>
    </source>
</evidence>
<dbReference type="RefSeq" id="WP_114672147.1">
    <property type="nucleotide sequence ID" value="NZ_CP031158.1"/>
</dbReference>
<accession>A0A345IHY0</accession>
<dbReference type="AlphaFoldDB" id="A0A345IHY0"/>